<dbReference type="Pfam" id="PF00903">
    <property type="entry name" value="Glyoxalase"/>
    <property type="match status" value="1"/>
</dbReference>
<sequence>MFSNILQLMLYVSDVETASRFWQSLGFLEVSRQDMEGTTIVELALNEASGVHFVLYDREFFMEHSPGVVTSTPSIMFTTEDIDTLYQNVLSTEVEVGDLIQLENQLVFNFADPDGNYFAVTSIEQ</sequence>
<dbReference type="PATRIC" id="fig|1140003.3.peg.912"/>
<dbReference type="AlphaFoldDB" id="S0NR83"/>
<evidence type="ECO:0000313" key="2">
    <source>
        <dbReference type="EMBL" id="EOT83997.1"/>
    </source>
</evidence>
<dbReference type="InterPro" id="IPR029068">
    <property type="entry name" value="Glyas_Bleomycin-R_OHBP_Dase"/>
</dbReference>
<dbReference type="Gene3D" id="3.10.180.10">
    <property type="entry name" value="2,3-Dihydroxybiphenyl 1,2-Dioxygenase, domain 1"/>
    <property type="match status" value="1"/>
</dbReference>
<dbReference type="RefSeq" id="WP_016185408.1">
    <property type="nucleotide sequence ID" value="NZ_ASWO01000005.1"/>
</dbReference>
<comment type="caution">
    <text evidence="2">The sequence shown here is derived from an EMBL/GenBank/DDBJ whole genome shotgun (WGS) entry which is preliminary data.</text>
</comment>
<dbReference type="InterPro" id="IPR004360">
    <property type="entry name" value="Glyas_Fos-R_dOase_dom"/>
</dbReference>
<proteinExistence type="predicted"/>
<dbReference type="PROSITE" id="PS51819">
    <property type="entry name" value="VOC"/>
    <property type="match status" value="1"/>
</dbReference>
<dbReference type="STRING" id="1140003.OMY_00956"/>
<feature type="domain" description="VOC" evidence="1">
    <location>
        <begin position="4"/>
        <end position="123"/>
    </location>
</feature>
<keyword evidence="3" id="KW-1185">Reference proteome</keyword>
<gene>
    <name evidence="2" type="ORF">I573_01722</name>
</gene>
<dbReference type="PANTHER" id="PTHR36437:SF2">
    <property type="entry name" value="GLYOXALASE_BLEOMYCIN RESISTANCE PROTEIN_DIOXYGENASE"/>
    <property type="match status" value="1"/>
</dbReference>
<evidence type="ECO:0000313" key="3">
    <source>
        <dbReference type="Proteomes" id="UP000015961"/>
    </source>
</evidence>
<evidence type="ECO:0000259" key="1">
    <source>
        <dbReference type="PROSITE" id="PS51819"/>
    </source>
</evidence>
<protein>
    <recommendedName>
        <fullName evidence="1">VOC domain-containing protein</fullName>
    </recommendedName>
</protein>
<dbReference type="SUPFAM" id="SSF54593">
    <property type="entry name" value="Glyoxalase/Bleomycin resistance protein/Dihydroxybiphenyl dioxygenase"/>
    <property type="match status" value="1"/>
</dbReference>
<dbReference type="Proteomes" id="UP000015961">
    <property type="component" value="Unassembled WGS sequence"/>
</dbReference>
<dbReference type="eggNOG" id="COG0346">
    <property type="taxonomic scope" value="Bacteria"/>
</dbReference>
<organism evidence="2 3">
    <name type="scientific">Enterococcus sulfureus ATCC 49903</name>
    <dbReference type="NCBI Taxonomy" id="1140003"/>
    <lineage>
        <taxon>Bacteria</taxon>
        <taxon>Bacillati</taxon>
        <taxon>Bacillota</taxon>
        <taxon>Bacilli</taxon>
        <taxon>Lactobacillales</taxon>
        <taxon>Enterococcaceae</taxon>
        <taxon>Enterococcus</taxon>
    </lineage>
</organism>
<dbReference type="InterPro" id="IPR037523">
    <property type="entry name" value="VOC_core"/>
</dbReference>
<reference evidence="2 3" key="1">
    <citation type="submission" date="2013-03" db="EMBL/GenBank/DDBJ databases">
        <title>The Genome Sequence of Enterococcus sulfureus ATCC_49903 (PacBio/Illumina hybrid assembly).</title>
        <authorList>
            <consortium name="The Broad Institute Genomics Platform"/>
            <consortium name="The Broad Institute Genome Sequencing Center for Infectious Disease"/>
            <person name="Earl A."/>
            <person name="Russ C."/>
            <person name="Gilmore M."/>
            <person name="Surin D."/>
            <person name="Walker B."/>
            <person name="Young S."/>
            <person name="Zeng Q."/>
            <person name="Gargeya S."/>
            <person name="Fitzgerald M."/>
            <person name="Haas B."/>
            <person name="Abouelleil A."/>
            <person name="Allen A.W."/>
            <person name="Alvarado L."/>
            <person name="Arachchi H.M."/>
            <person name="Berlin A.M."/>
            <person name="Chapman S.B."/>
            <person name="Gainer-Dewar J."/>
            <person name="Goldberg J."/>
            <person name="Griggs A."/>
            <person name="Gujja S."/>
            <person name="Hansen M."/>
            <person name="Howarth C."/>
            <person name="Imamovic A."/>
            <person name="Ireland A."/>
            <person name="Larimer J."/>
            <person name="McCowan C."/>
            <person name="Murphy C."/>
            <person name="Pearson M."/>
            <person name="Poon T.W."/>
            <person name="Priest M."/>
            <person name="Roberts A."/>
            <person name="Saif S."/>
            <person name="Shea T."/>
            <person name="Sisk P."/>
            <person name="Sykes S."/>
            <person name="Wortman J."/>
            <person name="Nusbaum C."/>
            <person name="Birren B."/>
        </authorList>
    </citation>
    <scope>NUCLEOTIDE SEQUENCE [LARGE SCALE GENOMIC DNA]</scope>
    <source>
        <strain evidence="2 3">ATCC 49903</strain>
    </source>
</reference>
<dbReference type="PANTHER" id="PTHR36437">
    <property type="entry name" value="GLYOXALASE/BLEOMYCIN RESISTANCE PROTEIN/DIOXYGENASE"/>
    <property type="match status" value="1"/>
</dbReference>
<dbReference type="OrthoDB" id="9803079at2"/>
<dbReference type="EMBL" id="ASWO01000005">
    <property type="protein sequence ID" value="EOT83997.1"/>
    <property type="molecule type" value="Genomic_DNA"/>
</dbReference>
<name>S0NR83_9ENTE</name>
<accession>S0NR83</accession>